<protein>
    <recommendedName>
        <fullName evidence="10">Odorant receptor</fullName>
    </recommendedName>
</protein>
<comment type="caution">
    <text evidence="10">Lacks conserved residue(s) required for the propagation of feature annotation.</text>
</comment>
<dbReference type="Proteomes" id="UP000617340">
    <property type="component" value="Unassembled WGS sequence"/>
</dbReference>
<feature type="transmembrane region" description="Helical" evidence="10">
    <location>
        <begin position="179"/>
        <end position="198"/>
    </location>
</feature>
<feature type="transmembrane region" description="Helical" evidence="10">
    <location>
        <begin position="257"/>
        <end position="281"/>
    </location>
</feature>
<evidence type="ECO:0000313" key="12">
    <source>
        <dbReference type="Proteomes" id="UP000617340"/>
    </source>
</evidence>
<dbReference type="GO" id="GO:0005549">
    <property type="term" value="F:odorant binding"/>
    <property type="evidence" value="ECO:0007669"/>
    <property type="project" value="InterPro"/>
</dbReference>
<dbReference type="PANTHER" id="PTHR21137:SF35">
    <property type="entry name" value="ODORANT RECEPTOR 19A-RELATED"/>
    <property type="match status" value="1"/>
</dbReference>
<name>A0A834NVY0_VESGE</name>
<evidence type="ECO:0000256" key="5">
    <source>
        <dbReference type="ARBA" id="ARBA00022725"/>
    </source>
</evidence>
<keyword evidence="6 10" id="KW-1133">Transmembrane helix</keyword>
<keyword evidence="5 10" id="KW-0552">Olfaction</keyword>
<evidence type="ECO:0000313" key="11">
    <source>
        <dbReference type="EMBL" id="KAF7418993.1"/>
    </source>
</evidence>
<dbReference type="InterPro" id="IPR004117">
    <property type="entry name" value="7tm6_olfct_rcpt"/>
</dbReference>
<accession>A0A834NVY0</accession>
<evidence type="ECO:0000256" key="9">
    <source>
        <dbReference type="ARBA" id="ARBA00023224"/>
    </source>
</evidence>
<evidence type="ECO:0000256" key="6">
    <source>
        <dbReference type="ARBA" id="ARBA00022989"/>
    </source>
</evidence>
<dbReference type="GO" id="GO:0004984">
    <property type="term" value="F:olfactory receptor activity"/>
    <property type="evidence" value="ECO:0007669"/>
    <property type="project" value="InterPro"/>
</dbReference>
<proteinExistence type="inferred from homology"/>
<dbReference type="GO" id="GO:0007165">
    <property type="term" value="P:signal transduction"/>
    <property type="evidence" value="ECO:0007669"/>
    <property type="project" value="UniProtKB-KW"/>
</dbReference>
<dbReference type="PANTHER" id="PTHR21137">
    <property type="entry name" value="ODORANT RECEPTOR"/>
    <property type="match status" value="1"/>
</dbReference>
<organism evidence="11 12">
    <name type="scientific">Vespula germanica</name>
    <name type="common">German yellow jacket</name>
    <name type="synonym">Paravespula germanica</name>
    <dbReference type="NCBI Taxonomy" id="30212"/>
    <lineage>
        <taxon>Eukaryota</taxon>
        <taxon>Metazoa</taxon>
        <taxon>Ecdysozoa</taxon>
        <taxon>Arthropoda</taxon>
        <taxon>Hexapoda</taxon>
        <taxon>Insecta</taxon>
        <taxon>Pterygota</taxon>
        <taxon>Neoptera</taxon>
        <taxon>Endopterygota</taxon>
        <taxon>Hymenoptera</taxon>
        <taxon>Apocrita</taxon>
        <taxon>Aculeata</taxon>
        <taxon>Vespoidea</taxon>
        <taxon>Vespidae</taxon>
        <taxon>Vespinae</taxon>
        <taxon>Vespula</taxon>
    </lineage>
</organism>
<feature type="transmembrane region" description="Helical" evidence="10">
    <location>
        <begin position="44"/>
        <end position="68"/>
    </location>
</feature>
<evidence type="ECO:0000256" key="8">
    <source>
        <dbReference type="ARBA" id="ARBA00023170"/>
    </source>
</evidence>
<keyword evidence="12" id="KW-1185">Reference proteome</keyword>
<reference evidence="11" key="1">
    <citation type="journal article" date="2020" name="G3 (Bethesda)">
        <title>High-Quality Assemblies for Three Invasive Social Wasps from the &lt;i&gt;Vespula&lt;/i&gt; Genus.</title>
        <authorList>
            <person name="Harrop T.W.R."/>
            <person name="Guhlin J."/>
            <person name="McLaughlin G.M."/>
            <person name="Permina E."/>
            <person name="Stockwell P."/>
            <person name="Gilligan J."/>
            <person name="Le Lec M.F."/>
            <person name="Gruber M.A.M."/>
            <person name="Quinn O."/>
            <person name="Lovegrove M."/>
            <person name="Duncan E.J."/>
            <person name="Remnant E.J."/>
            <person name="Van Eeckhoven J."/>
            <person name="Graham B."/>
            <person name="Knapp R.A."/>
            <person name="Langford K.W."/>
            <person name="Kronenberg Z."/>
            <person name="Press M.O."/>
            <person name="Eacker S.M."/>
            <person name="Wilson-Rankin E.E."/>
            <person name="Purcell J."/>
            <person name="Lester P.J."/>
            <person name="Dearden P.K."/>
        </authorList>
    </citation>
    <scope>NUCLEOTIDE SEQUENCE</scope>
    <source>
        <strain evidence="11">Linc-1</strain>
    </source>
</reference>
<comment type="caution">
    <text evidence="11">The sequence shown here is derived from an EMBL/GenBank/DDBJ whole genome shotgun (WGS) entry which is preliminary data.</text>
</comment>
<evidence type="ECO:0000256" key="7">
    <source>
        <dbReference type="ARBA" id="ARBA00023136"/>
    </source>
</evidence>
<gene>
    <name evidence="11" type="ORF">HZH68_001646</name>
</gene>
<comment type="subcellular location">
    <subcellularLocation>
        <location evidence="1 10">Cell membrane</location>
        <topology evidence="1 10">Multi-pass membrane protein</topology>
    </subcellularLocation>
</comment>
<evidence type="ECO:0000256" key="3">
    <source>
        <dbReference type="ARBA" id="ARBA00022606"/>
    </source>
</evidence>
<dbReference type="GO" id="GO:0005886">
    <property type="term" value="C:plasma membrane"/>
    <property type="evidence" value="ECO:0007669"/>
    <property type="project" value="UniProtKB-SubCell"/>
</dbReference>
<feature type="transmembrane region" description="Helical" evidence="10">
    <location>
        <begin position="135"/>
        <end position="157"/>
    </location>
</feature>
<dbReference type="EMBL" id="JACSDZ010000001">
    <property type="protein sequence ID" value="KAF7418993.1"/>
    <property type="molecule type" value="Genomic_DNA"/>
</dbReference>
<feature type="transmembrane region" description="Helical" evidence="10">
    <location>
        <begin position="80"/>
        <end position="98"/>
    </location>
</feature>
<feature type="transmembrane region" description="Helical" evidence="10">
    <location>
        <begin position="293"/>
        <end position="310"/>
    </location>
</feature>
<dbReference type="Pfam" id="PF02949">
    <property type="entry name" value="7tm_6"/>
    <property type="match status" value="1"/>
</dbReference>
<sequence>MDILPVNFKILSFCGIWREEEDIHIFKRLVSLLHGLILSAFRNFWSMLSMVVTIIFYFTLVQFIKVIISHENLEDITESLFMIFTYVALCFKCLNFLLRKKKLLILLNLLREKIYRPRNLTEAKILENYSRRAKWCTLSFMTLCQSTAVALITAPIMELHRSTRPLPCRAYIPYSIEGLHAYLATYLIHAASIIYGILLNVSLDSLVYGLTLHVCGQIDILCERCMQTIREGNSNEIKACVRHHVFIYDLVRRIEYLFIWTVAFLLFFSLVTLCTTIFQMSKKNPLTIEFCSYVLYTGCIMFQIFCYCWYGNELRLKGKEVADAIYNSDWVMSTQSDRRNLQFLMRISQKELTLSYHRIFSLNLDAFTWLSQKQKATFLQILKTSYSSFNILQTASI</sequence>
<evidence type="ECO:0000256" key="4">
    <source>
        <dbReference type="ARBA" id="ARBA00022692"/>
    </source>
</evidence>
<keyword evidence="7 10" id="KW-0472">Membrane</keyword>
<keyword evidence="3 10" id="KW-0716">Sensory transduction</keyword>
<dbReference type="AlphaFoldDB" id="A0A834NVY0"/>
<evidence type="ECO:0000256" key="10">
    <source>
        <dbReference type="RuleBase" id="RU351113"/>
    </source>
</evidence>
<evidence type="ECO:0000256" key="2">
    <source>
        <dbReference type="ARBA" id="ARBA00022475"/>
    </source>
</evidence>
<keyword evidence="8 10" id="KW-0675">Receptor</keyword>
<keyword evidence="9 10" id="KW-0807">Transducer</keyword>
<keyword evidence="2" id="KW-1003">Cell membrane</keyword>
<keyword evidence="4 10" id="KW-0812">Transmembrane</keyword>
<comment type="similarity">
    <text evidence="10">Belongs to the insect chemoreceptor superfamily. Heteromeric odorant receptor channel (TC 1.A.69) family.</text>
</comment>
<evidence type="ECO:0000256" key="1">
    <source>
        <dbReference type="ARBA" id="ARBA00004651"/>
    </source>
</evidence>